<dbReference type="Pfam" id="PF00356">
    <property type="entry name" value="LacI"/>
    <property type="match status" value="1"/>
</dbReference>
<name>A0A2N9VV25_9HYPH</name>
<dbReference type="PROSITE" id="PS50932">
    <property type="entry name" value="HTH_LACI_2"/>
    <property type="match status" value="1"/>
</dbReference>
<dbReference type="CDD" id="cd01392">
    <property type="entry name" value="HTH_LacI"/>
    <property type="match status" value="1"/>
</dbReference>
<dbReference type="InterPro" id="IPR000843">
    <property type="entry name" value="HTH_LacI"/>
</dbReference>
<evidence type="ECO:0000259" key="4">
    <source>
        <dbReference type="PROSITE" id="PS50932"/>
    </source>
</evidence>
<evidence type="ECO:0000256" key="1">
    <source>
        <dbReference type="ARBA" id="ARBA00023015"/>
    </source>
</evidence>
<dbReference type="KEGG" id="pht:BLM14_23020"/>
<dbReference type="Gene3D" id="1.10.260.40">
    <property type="entry name" value="lambda repressor-like DNA-binding domains"/>
    <property type="match status" value="1"/>
</dbReference>
<organism evidence="5 6">
    <name type="scientific">Phyllobacterium zundukense</name>
    <dbReference type="NCBI Taxonomy" id="1867719"/>
    <lineage>
        <taxon>Bacteria</taxon>
        <taxon>Pseudomonadati</taxon>
        <taxon>Pseudomonadota</taxon>
        <taxon>Alphaproteobacteria</taxon>
        <taxon>Hyphomicrobiales</taxon>
        <taxon>Phyllobacteriaceae</taxon>
        <taxon>Phyllobacterium</taxon>
    </lineage>
</organism>
<sequence>MSLVRKLPTMADIARVAGVSSMTVSRAFKADSLISLDTRTAILVAAEELGYVFDSTASNLRSQKTGFVAVTIPSINNANFADTIAGLSGALAARDMQTLLGYTNYDMENEERLIEQLLRRKPQAIVVTGGRHTPRARKLLENAHIPVIETWDVPAKPIGHYVGFSNAGAVRSMVDHFVAVGYERIAFIGGDAGGDIRGSDRRCGFVQAMTAHGLDSSRLVAAGAPPISMREGAVAMASLLEEHPDTDAVICVSDLSAFGALTECQRRNIAVPQQIAIGGFGNYEIGNIAVPTLTTIDVRAREIGEIAAALILDLLDGKEDVAQRAIEPTLLVRESSR</sequence>
<proteinExistence type="predicted"/>
<dbReference type="SUPFAM" id="SSF53822">
    <property type="entry name" value="Periplasmic binding protein-like I"/>
    <property type="match status" value="1"/>
</dbReference>
<dbReference type="Pfam" id="PF13377">
    <property type="entry name" value="Peripla_BP_3"/>
    <property type="match status" value="1"/>
</dbReference>
<dbReference type="SUPFAM" id="SSF47413">
    <property type="entry name" value="lambda repressor-like DNA-binding domains"/>
    <property type="match status" value="1"/>
</dbReference>
<comment type="caution">
    <text evidence="5">The sequence shown here is derived from an EMBL/GenBank/DDBJ whole genome shotgun (WGS) entry which is preliminary data.</text>
</comment>
<dbReference type="Gene3D" id="3.40.50.2300">
    <property type="match status" value="2"/>
</dbReference>
<dbReference type="InterPro" id="IPR028082">
    <property type="entry name" value="Peripla_BP_I"/>
</dbReference>
<dbReference type="PANTHER" id="PTHR30146">
    <property type="entry name" value="LACI-RELATED TRANSCRIPTIONAL REPRESSOR"/>
    <property type="match status" value="1"/>
</dbReference>
<dbReference type="GO" id="GO:0000976">
    <property type="term" value="F:transcription cis-regulatory region binding"/>
    <property type="evidence" value="ECO:0007669"/>
    <property type="project" value="TreeGrafter"/>
</dbReference>
<feature type="domain" description="HTH lacI-type" evidence="4">
    <location>
        <begin position="8"/>
        <end position="62"/>
    </location>
</feature>
<dbReference type="AlphaFoldDB" id="A0A2N9VV25"/>
<reference evidence="5 6" key="1">
    <citation type="journal article" date="2017" name="Int J Environ Stud">
        <title>Does the Miocene-Pliocene relict legume Oxytropis triphylla form nitrogen-fixing nodules with a combination of bacterial strains?</title>
        <authorList>
            <person name="Safronova V."/>
            <person name="Belimov A."/>
            <person name="Sazanova A."/>
            <person name="Kuznetsova I."/>
            <person name="Popova J."/>
            <person name="Andronov E."/>
            <person name="Verkhozina A."/>
            <person name="Tikhonovich I."/>
        </authorList>
    </citation>
    <scope>NUCLEOTIDE SEQUENCE [LARGE SCALE GENOMIC DNA]</scope>
    <source>
        <strain evidence="5 6">Tri-38</strain>
    </source>
</reference>
<evidence type="ECO:0000256" key="3">
    <source>
        <dbReference type="ARBA" id="ARBA00023163"/>
    </source>
</evidence>
<dbReference type="Proteomes" id="UP000232163">
    <property type="component" value="Unassembled WGS sequence"/>
</dbReference>
<dbReference type="PANTHER" id="PTHR30146:SF33">
    <property type="entry name" value="TRANSCRIPTIONAL REGULATOR"/>
    <property type="match status" value="1"/>
</dbReference>
<gene>
    <name evidence="5" type="ORF">B5P45_18640</name>
</gene>
<dbReference type="GO" id="GO:0003700">
    <property type="term" value="F:DNA-binding transcription factor activity"/>
    <property type="evidence" value="ECO:0007669"/>
    <property type="project" value="TreeGrafter"/>
</dbReference>
<dbReference type="EMBL" id="MZMT01000042">
    <property type="protein sequence ID" value="PIO43343.1"/>
    <property type="molecule type" value="Genomic_DNA"/>
</dbReference>
<keyword evidence="3" id="KW-0804">Transcription</keyword>
<protein>
    <submittedName>
        <fullName evidence="5">LacI family transcriptional regulator</fullName>
    </submittedName>
</protein>
<keyword evidence="1" id="KW-0805">Transcription regulation</keyword>
<evidence type="ECO:0000313" key="5">
    <source>
        <dbReference type="EMBL" id="PIO43343.1"/>
    </source>
</evidence>
<keyword evidence="6" id="KW-1185">Reference proteome</keyword>
<dbReference type="SMART" id="SM00354">
    <property type="entry name" value="HTH_LACI"/>
    <property type="match status" value="1"/>
</dbReference>
<dbReference type="OrthoDB" id="7170131at2"/>
<dbReference type="CDD" id="cd01575">
    <property type="entry name" value="PBP1_GntR"/>
    <property type="match status" value="1"/>
</dbReference>
<keyword evidence="2" id="KW-0238">DNA-binding</keyword>
<accession>A0A2N9VV25</accession>
<evidence type="ECO:0000256" key="2">
    <source>
        <dbReference type="ARBA" id="ARBA00023125"/>
    </source>
</evidence>
<dbReference type="RefSeq" id="WP_100002287.1">
    <property type="nucleotide sequence ID" value="NZ_CP017942.1"/>
</dbReference>
<evidence type="ECO:0000313" key="6">
    <source>
        <dbReference type="Proteomes" id="UP000232163"/>
    </source>
</evidence>
<dbReference type="InterPro" id="IPR046335">
    <property type="entry name" value="LacI/GalR-like_sensor"/>
</dbReference>
<dbReference type="InterPro" id="IPR010982">
    <property type="entry name" value="Lambda_DNA-bd_dom_sf"/>
</dbReference>